<feature type="non-terminal residue" evidence="2">
    <location>
        <position position="74"/>
    </location>
</feature>
<comment type="caution">
    <text evidence="2">The sequence shown here is derived from an EMBL/GenBank/DDBJ whole genome shotgun (WGS) entry which is preliminary data.</text>
</comment>
<name>A0A1Y3BNP3_EURMA</name>
<proteinExistence type="predicted"/>
<feature type="non-terminal residue" evidence="2">
    <location>
        <position position="1"/>
    </location>
</feature>
<accession>A0A1Y3BNP3</accession>
<gene>
    <name evidence="2" type="ORF">BLA29_014243</name>
</gene>
<organism evidence="2 3">
    <name type="scientific">Euroglyphus maynei</name>
    <name type="common">Mayne's house dust mite</name>
    <dbReference type="NCBI Taxonomy" id="6958"/>
    <lineage>
        <taxon>Eukaryota</taxon>
        <taxon>Metazoa</taxon>
        <taxon>Ecdysozoa</taxon>
        <taxon>Arthropoda</taxon>
        <taxon>Chelicerata</taxon>
        <taxon>Arachnida</taxon>
        <taxon>Acari</taxon>
        <taxon>Acariformes</taxon>
        <taxon>Sarcoptiformes</taxon>
        <taxon>Astigmata</taxon>
        <taxon>Psoroptidia</taxon>
        <taxon>Analgoidea</taxon>
        <taxon>Pyroglyphidae</taxon>
        <taxon>Pyroglyphinae</taxon>
        <taxon>Euroglyphus</taxon>
    </lineage>
</organism>
<feature type="region of interest" description="Disordered" evidence="1">
    <location>
        <begin position="1"/>
        <end position="37"/>
    </location>
</feature>
<feature type="compositionally biased region" description="Polar residues" evidence="1">
    <location>
        <begin position="1"/>
        <end position="15"/>
    </location>
</feature>
<reference evidence="2 3" key="1">
    <citation type="submission" date="2017-03" db="EMBL/GenBank/DDBJ databases">
        <title>Genome Survey of Euroglyphus maynei.</title>
        <authorList>
            <person name="Arlian L.G."/>
            <person name="Morgan M.S."/>
            <person name="Rider S.D."/>
        </authorList>
    </citation>
    <scope>NUCLEOTIDE SEQUENCE [LARGE SCALE GENOMIC DNA]</scope>
    <source>
        <strain evidence="2">Arlian Lab</strain>
        <tissue evidence="2">Whole body</tissue>
    </source>
</reference>
<keyword evidence="3" id="KW-1185">Reference proteome</keyword>
<dbReference type="EMBL" id="MUJZ01007580">
    <property type="protein sequence ID" value="OTF82620.1"/>
    <property type="molecule type" value="Genomic_DNA"/>
</dbReference>
<evidence type="ECO:0000313" key="2">
    <source>
        <dbReference type="EMBL" id="OTF82620.1"/>
    </source>
</evidence>
<protein>
    <submittedName>
        <fullName evidence="2">Uncharacterized protein</fullName>
    </submittedName>
</protein>
<evidence type="ECO:0000256" key="1">
    <source>
        <dbReference type="SAM" id="MobiDB-lite"/>
    </source>
</evidence>
<dbReference type="Proteomes" id="UP000194236">
    <property type="component" value="Unassembled WGS sequence"/>
</dbReference>
<sequence>IGYQDYSNFNNYQDLTSHHENQNGDHATGSPQPPIRRHIAEMNAGPPPGAVYGYVPGANHNSTIQMPLNAGGPG</sequence>
<dbReference type="AlphaFoldDB" id="A0A1Y3BNP3"/>
<evidence type="ECO:0000313" key="3">
    <source>
        <dbReference type="Proteomes" id="UP000194236"/>
    </source>
</evidence>